<sequence>MFSFENFGKIIIGIGAFLVILGVVIYIAGKFTGLGRLPGDIIIQRENFTFYFPLATAIIISIVLTLLLNIFRRF</sequence>
<dbReference type="AlphaFoldDB" id="A0A424YHB9"/>
<keyword evidence="1" id="KW-0472">Membrane</keyword>
<dbReference type="Pfam" id="PF11146">
    <property type="entry name" value="DUF2905"/>
    <property type="match status" value="1"/>
</dbReference>
<reference evidence="2 3" key="1">
    <citation type="submission" date="2018-08" db="EMBL/GenBank/DDBJ databases">
        <title>The metabolism and importance of syntrophic acetate oxidation coupled to methane or sulfide production in haloalkaline environments.</title>
        <authorList>
            <person name="Timmers P.H.A."/>
            <person name="Vavourakis C.D."/>
            <person name="Sorokin D.Y."/>
            <person name="Sinninghe Damste J.S."/>
            <person name="Muyzer G."/>
            <person name="Stams A.J.M."/>
            <person name="Plugge C.M."/>
        </authorList>
    </citation>
    <scope>NUCLEOTIDE SEQUENCE [LARGE SCALE GENOMIC DNA]</scope>
    <source>
        <strain evidence="2">MSAO_Bac1</strain>
    </source>
</reference>
<accession>A0A424YHB9</accession>
<dbReference type="InterPro" id="IPR021320">
    <property type="entry name" value="DUF2905"/>
</dbReference>
<dbReference type="EMBL" id="QZAA01000066">
    <property type="protein sequence ID" value="RQD77496.1"/>
    <property type="molecule type" value="Genomic_DNA"/>
</dbReference>
<organism evidence="2 3">
    <name type="scientific">Candidatus Syntrophonatronum acetioxidans</name>
    <dbReference type="NCBI Taxonomy" id="1795816"/>
    <lineage>
        <taxon>Bacteria</taxon>
        <taxon>Bacillati</taxon>
        <taxon>Bacillota</taxon>
        <taxon>Clostridia</taxon>
        <taxon>Eubacteriales</taxon>
        <taxon>Syntrophomonadaceae</taxon>
        <taxon>Candidatus Syntrophonatronum</taxon>
    </lineage>
</organism>
<evidence type="ECO:0000313" key="3">
    <source>
        <dbReference type="Proteomes" id="UP000285138"/>
    </source>
</evidence>
<keyword evidence="1" id="KW-1133">Transmembrane helix</keyword>
<dbReference type="PANTHER" id="PTHR36443">
    <property type="entry name" value="BSR5223 PROTEIN"/>
    <property type="match status" value="1"/>
</dbReference>
<keyword evidence="1" id="KW-0812">Transmembrane</keyword>
<dbReference type="Proteomes" id="UP000285138">
    <property type="component" value="Unassembled WGS sequence"/>
</dbReference>
<proteinExistence type="predicted"/>
<dbReference type="PANTHER" id="PTHR36443:SF1">
    <property type="entry name" value="BSR5223 PROTEIN"/>
    <property type="match status" value="1"/>
</dbReference>
<protein>
    <submittedName>
        <fullName evidence="2">DUF2905 domain-containing protein</fullName>
    </submittedName>
</protein>
<feature type="transmembrane region" description="Helical" evidence="1">
    <location>
        <begin position="48"/>
        <end position="71"/>
    </location>
</feature>
<name>A0A424YHB9_9FIRM</name>
<evidence type="ECO:0000256" key="1">
    <source>
        <dbReference type="SAM" id="Phobius"/>
    </source>
</evidence>
<feature type="transmembrane region" description="Helical" evidence="1">
    <location>
        <begin position="7"/>
        <end position="28"/>
    </location>
</feature>
<gene>
    <name evidence="2" type="ORF">D5R97_02185</name>
</gene>
<comment type="caution">
    <text evidence="2">The sequence shown here is derived from an EMBL/GenBank/DDBJ whole genome shotgun (WGS) entry which is preliminary data.</text>
</comment>
<evidence type="ECO:0000313" key="2">
    <source>
        <dbReference type="EMBL" id="RQD77496.1"/>
    </source>
</evidence>